<dbReference type="AlphaFoldDB" id="A0A1V4ID14"/>
<dbReference type="RefSeq" id="WP_079427584.1">
    <property type="nucleotide sequence ID" value="NZ_MZGV01000070.1"/>
</dbReference>
<evidence type="ECO:0000256" key="15">
    <source>
        <dbReference type="ARBA" id="ARBA00071867"/>
    </source>
</evidence>
<evidence type="ECO:0000256" key="6">
    <source>
        <dbReference type="ARBA" id="ARBA00022741"/>
    </source>
</evidence>
<evidence type="ECO:0000256" key="2">
    <source>
        <dbReference type="ARBA" id="ARBA00004948"/>
    </source>
</evidence>
<evidence type="ECO:0000313" key="21">
    <source>
        <dbReference type="EMBL" id="OPJ57861.1"/>
    </source>
</evidence>
<dbReference type="Pfam" id="PF02568">
    <property type="entry name" value="ThiI"/>
    <property type="match status" value="1"/>
</dbReference>
<keyword evidence="5 19" id="KW-0808">Transferase</keyword>
<dbReference type="InterPro" id="IPR050102">
    <property type="entry name" value="tRNA_sulfurtransferase_ThiI"/>
</dbReference>
<comment type="similarity">
    <text evidence="13 19">Belongs to the ThiI family.</text>
</comment>
<feature type="binding site" evidence="19">
    <location>
        <begin position="177"/>
        <end position="178"/>
    </location>
    <ligand>
        <name>ATP</name>
        <dbReference type="ChEBI" id="CHEBI:30616"/>
    </ligand>
</feature>
<name>A0A1V4ID14_9CLOT</name>
<dbReference type="GO" id="GO:0005524">
    <property type="term" value="F:ATP binding"/>
    <property type="evidence" value="ECO:0007669"/>
    <property type="project" value="UniProtKB-UniRule"/>
</dbReference>
<accession>A0A1V4ID14</accession>
<dbReference type="Gene3D" id="3.40.50.620">
    <property type="entry name" value="HUPs"/>
    <property type="match status" value="1"/>
</dbReference>
<evidence type="ECO:0000256" key="7">
    <source>
        <dbReference type="ARBA" id="ARBA00022840"/>
    </source>
</evidence>
<evidence type="ECO:0000256" key="13">
    <source>
        <dbReference type="ARBA" id="ARBA00061472"/>
    </source>
</evidence>
<dbReference type="CDD" id="cd11716">
    <property type="entry name" value="THUMP_ThiI"/>
    <property type="match status" value="1"/>
</dbReference>
<dbReference type="Pfam" id="PF22025">
    <property type="entry name" value="ThiI_fer"/>
    <property type="match status" value="1"/>
</dbReference>
<gene>
    <name evidence="19 21" type="primary">thiI</name>
    <name evidence="21" type="ORF">CLORY_38770</name>
</gene>
<dbReference type="GO" id="GO:0052837">
    <property type="term" value="P:thiazole biosynthetic process"/>
    <property type="evidence" value="ECO:0007669"/>
    <property type="project" value="TreeGrafter"/>
</dbReference>
<dbReference type="GO" id="GO:0000049">
    <property type="term" value="F:tRNA binding"/>
    <property type="evidence" value="ECO:0007669"/>
    <property type="project" value="UniProtKB-UniRule"/>
</dbReference>
<dbReference type="NCBIfam" id="TIGR00342">
    <property type="entry name" value="tRNA uracil 4-sulfurtransferase ThiI"/>
    <property type="match status" value="1"/>
</dbReference>
<evidence type="ECO:0000259" key="20">
    <source>
        <dbReference type="PROSITE" id="PS51165"/>
    </source>
</evidence>
<dbReference type="SMART" id="SM00981">
    <property type="entry name" value="THUMP"/>
    <property type="match status" value="1"/>
</dbReference>
<comment type="function">
    <text evidence="12 19">Catalyzes the ATP-dependent transfer of a sulfur to tRNA to produce 4-thiouridine in position 8 of tRNAs, which functions as a near-UV photosensor. Also catalyzes the transfer of sulfur to the sulfur carrier protein ThiS, forming ThiS-thiocarboxylate. This is a step in the synthesis of thiazole, in the thiamine biosynthesis pathway. The sulfur is donated as persulfide by IscS.</text>
</comment>
<comment type="catalytic activity">
    <reaction evidence="10 19">
        <text>[ThiI sulfur-carrier protein]-S-sulfanyl-L-cysteine + a uridine in tRNA + 2 reduced [2Fe-2S]-[ferredoxin] + ATP + H(+) = [ThiI sulfur-carrier protein]-L-cysteine + a 4-thiouridine in tRNA + 2 oxidized [2Fe-2S]-[ferredoxin] + AMP + diphosphate</text>
        <dbReference type="Rhea" id="RHEA:24176"/>
        <dbReference type="Rhea" id="RHEA-COMP:10000"/>
        <dbReference type="Rhea" id="RHEA-COMP:10001"/>
        <dbReference type="Rhea" id="RHEA-COMP:13337"/>
        <dbReference type="Rhea" id="RHEA-COMP:13338"/>
        <dbReference type="Rhea" id="RHEA-COMP:13339"/>
        <dbReference type="Rhea" id="RHEA-COMP:13340"/>
        <dbReference type="ChEBI" id="CHEBI:15378"/>
        <dbReference type="ChEBI" id="CHEBI:29950"/>
        <dbReference type="ChEBI" id="CHEBI:30616"/>
        <dbReference type="ChEBI" id="CHEBI:33019"/>
        <dbReference type="ChEBI" id="CHEBI:33737"/>
        <dbReference type="ChEBI" id="CHEBI:33738"/>
        <dbReference type="ChEBI" id="CHEBI:61963"/>
        <dbReference type="ChEBI" id="CHEBI:65315"/>
        <dbReference type="ChEBI" id="CHEBI:136798"/>
        <dbReference type="ChEBI" id="CHEBI:456215"/>
        <dbReference type="EC" id="2.8.1.4"/>
    </reaction>
</comment>
<dbReference type="InterPro" id="IPR014729">
    <property type="entry name" value="Rossmann-like_a/b/a_fold"/>
</dbReference>
<feature type="binding site" evidence="19">
    <location>
        <begin position="202"/>
        <end position="203"/>
    </location>
    <ligand>
        <name>ATP</name>
        <dbReference type="ChEBI" id="CHEBI:30616"/>
    </ligand>
</feature>
<dbReference type="GO" id="GO:0009229">
    <property type="term" value="P:thiamine diphosphate biosynthetic process"/>
    <property type="evidence" value="ECO:0007669"/>
    <property type="project" value="UniProtKB-UniRule"/>
</dbReference>
<comment type="subcellular location">
    <subcellularLocation>
        <location evidence="1 19">Cytoplasm</location>
    </subcellularLocation>
</comment>
<organism evidence="21 22">
    <name type="scientific">Clostridium oryzae</name>
    <dbReference type="NCBI Taxonomy" id="1450648"/>
    <lineage>
        <taxon>Bacteria</taxon>
        <taxon>Bacillati</taxon>
        <taxon>Bacillota</taxon>
        <taxon>Clostridia</taxon>
        <taxon>Eubacteriales</taxon>
        <taxon>Clostridiaceae</taxon>
        <taxon>Clostridium</taxon>
    </lineage>
</organism>
<dbReference type="GO" id="GO:0140741">
    <property type="term" value="F:tRNA-uracil-4 sulfurtransferase activity"/>
    <property type="evidence" value="ECO:0007669"/>
    <property type="project" value="UniProtKB-EC"/>
</dbReference>
<dbReference type="InterPro" id="IPR004114">
    <property type="entry name" value="THUMP_dom"/>
</dbReference>
<dbReference type="InterPro" id="IPR049961">
    <property type="entry name" value="ThiI_N"/>
</dbReference>
<dbReference type="InterPro" id="IPR054173">
    <property type="entry name" value="ThiI_fer"/>
</dbReference>
<keyword evidence="4 19" id="KW-0820">tRNA-binding</keyword>
<dbReference type="PANTHER" id="PTHR43209:SF1">
    <property type="entry name" value="TRNA SULFURTRANSFERASE"/>
    <property type="match status" value="1"/>
</dbReference>
<reference evidence="21 22" key="1">
    <citation type="submission" date="2017-03" db="EMBL/GenBank/DDBJ databases">
        <title>Genome sequence of Clostridium oryzae DSM 28571.</title>
        <authorList>
            <person name="Poehlein A."/>
            <person name="Daniel R."/>
        </authorList>
    </citation>
    <scope>NUCLEOTIDE SEQUENCE [LARGE SCALE GENOMIC DNA]</scope>
    <source>
        <strain evidence="21 22">DSM 28571</strain>
    </source>
</reference>
<evidence type="ECO:0000256" key="8">
    <source>
        <dbReference type="ARBA" id="ARBA00022884"/>
    </source>
</evidence>
<evidence type="ECO:0000256" key="19">
    <source>
        <dbReference type="HAMAP-Rule" id="MF_00021"/>
    </source>
</evidence>
<comment type="caution">
    <text evidence="21">The sequence shown here is derived from an EMBL/GenBank/DDBJ whole genome shotgun (WGS) entry which is preliminary data.</text>
</comment>
<feature type="binding site" evidence="19">
    <location>
        <position position="259"/>
    </location>
    <ligand>
        <name>ATP</name>
        <dbReference type="ChEBI" id="CHEBI:30616"/>
    </ligand>
</feature>
<proteinExistence type="inferred from homology"/>
<evidence type="ECO:0000256" key="3">
    <source>
        <dbReference type="ARBA" id="ARBA00022490"/>
    </source>
</evidence>
<dbReference type="STRING" id="1450648.CLORY_38770"/>
<keyword evidence="8 19" id="KW-0694">RNA-binding</keyword>
<dbReference type="GO" id="GO:0005829">
    <property type="term" value="C:cytosol"/>
    <property type="evidence" value="ECO:0007669"/>
    <property type="project" value="TreeGrafter"/>
</dbReference>
<dbReference type="HAMAP" id="MF_00021">
    <property type="entry name" value="ThiI"/>
    <property type="match status" value="1"/>
</dbReference>
<dbReference type="GO" id="GO:0004810">
    <property type="term" value="F:CCA tRNA nucleotidyltransferase activity"/>
    <property type="evidence" value="ECO:0007669"/>
    <property type="project" value="InterPro"/>
</dbReference>
<comment type="pathway">
    <text evidence="2 19">Cofactor biosynthesis; thiamine diphosphate biosynthesis.</text>
</comment>
<keyword evidence="6 19" id="KW-0547">Nucleotide-binding</keyword>
<dbReference type="InterPro" id="IPR020536">
    <property type="entry name" value="ThiI_AANH"/>
</dbReference>
<dbReference type="Pfam" id="PF02926">
    <property type="entry name" value="THUMP"/>
    <property type="match status" value="1"/>
</dbReference>
<keyword evidence="7 19" id="KW-0067">ATP-binding</keyword>
<feature type="domain" description="THUMP" evidence="20">
    <location>
        <begin position="57"/>
        <end position="160"/>
    </location>
</feature>
<dbReference type="Gene3D" id="3.30.2130.30">
    <property type="match status" value="1"/>
</dbReference>
<dbReference type="OrthoDB" id="9773948at2"/>
<protein>
    <recommendedName>
        <fullName evidence="15 19">Probable tRNA sulfurtransferase</fullName>
        <ecNumber evidence="14 19">2.8.1.4</ecNumber>
    </recommendedName>
    <alternativeName>
        <fullName evidence="16 19">Sulfur carrier protein ThiS sulfurtransferase</fullName>
    </alternativeName>
    <alternativeName>
        <fullName evidence="17 19">Thiamine biosynthesis protein ThiI</fullName>
    </alternativeName>
    <alternativeName>
        <fullName evidence="18 19">tRNA 4-thiouridine synthase</fullName>
    </alternativeName>
</protein>
<dbReference type="InterPro" id="IPR049962">
    <property type="entry name" value="THUMP_ThiI"/>
</dbReference>
<dbReference type="GO" id="GO:0002937">
    <property type="term" value="P:tRNA 4-thiouridine biosynthesis"/>
    <property type="evidence" value="ECO:0007669"/>
    <property type="project" value="TreeGrafter"/>
</dbReference>
<evidence type="ECO:0000256" key="12">
    <source>
        <dbReference type="ARBA" id="ARBA00058382"/>
    </source>
</evidence>
<dbReference type="SUPFAM" id="SSF143437">
    <property type="entry name" value="THUMP domain-like"/>
    <property type="match status" value="1"/>
</dbReference>
<keyword evidence="9 19" id="KW-0784">Thiamine biosynthesis</keyword>
<dbReference type="GO" id="GO:0009228">
    <property type="term" value="P:thiamine biosynthetic process"/>
    <property type="evidence" value="ECO:0007669"/>
    <property type="project" value="UniProtKB-KW"/>
</dbReference>
<dbReference type="Proteomes" id="UP000190080">
    <property type="component" value="Unassembled WGS sequence"/>
</dbReference>
<comment type="catalytic activity">
    <reaction evidence="11 19">
        <text>[ThiS sulfur-carrier protein]-C-terminal Gly-Gly-AMP + S-sulfanyl-L-cysteinyl-[cysteine desulfurase] + AH2 = [ThiS sulfur-carrier protein]-C-terminal-Gly-aminoethanethioate + L-cysteinyl-[cysteine desulfurase] + A + AMP + 2 H(+)</text>
        <dbReference type="Rhea" id="RHEA:43340"/>
        <dbReference type="Rhea" id="RHEA-COMP:12157"/>
        <dbReference type="Rhea" id="RHEA-COMP:12158"/>
        <dbReference type="Rhea" id="RHEA-COMP:12910"/>
        <dbReference type="Rhea" id="RHEA-COMP:19908"/>
        <dbReference type="ChEBI" id="CHEBI:13193"/>
        <dbReference type="ChEBI" id="CHEBI:15378"/>
        <dbReference type="ChEBI" id="CHEBI:17499"/>
        <dbReference type="ChEBI" id="CHEBI:29950"/>
        <dbReference type="ChEBI" id="CHEBI:61963"/>
        <dbReference type="ChEBI" id="CHEBI:90618"/>
        <dbReference type="ChEBI" id="CHEBI:232372"/>
        <dbReference type="ChEBI" id="CHEBI:456215"/>
    </reaction>
</comment>
<dbReference type="FunFam" id="3.40.50.620:FF:000053">
    <property type="entry name" value="Probable tRNA sulfurtransferase"/>
    <property type="match status" value="1"/>
</dbReference>
<dbReference type="CDD" id="cd01712">
    <property type="entry name" value="PPase_ThiI"/>
    <property type="match status" value="1"/>
</dbReference>
<evidence type="ECO:0000256" key="16">
    <source>
        <dbReference type="ARBA" id="ARBA00075337"/>
    </source>
</evidence>
<sequence>MKKLLLVKYSPEIFLKGLNRSKFEKKLQNNIASVLKGLDYNFILDSGRWFIECKNMEEAVSRVKKVFGVLELCVVSQVEADMEQIGKKAIQEMLESGCKTFKIESKRANKSFPFNSMEVSRKIGAYVLNDVPEVSVDVHKPECIINVEIRENAYIYSKKIKAAGGLPYGMNGSTMLMLSGGIDSPVAGYMMARRGVELNCVYYHSHPYTSERAKEKVKDLARLLKNYTGKINLYVVPFTDIQMNIIDKCPEDELTIIMRRFMMRIACALAEKFQINSVTTGESIGQVASQTMEGLIVSDDVSDRPVFRPLIAMDKIDIMDIAREIGTYDTSILPYEDCCTIFVPKHPKTRPVLEHIIENESVLEIDRLVNEAIKNMEVYKNLM</sequence>
<evidence type="ECO:0000313" key="22">
    <source>
        <dbReference type="Proteomes" id="UP000190080"/>
    </source>
</evidence>
<evidence type="ECO:0000256" key="5">
    <source>
        <dbReference type="ARBA" id="ARBA00022679"/>
    </source>
</evidence>
<evidence type="ECO:0000256" key="11">
    <source>
        <dbReference type="ARBA" id="ARBA00052330"/>
    </source>
</evidence>
<evidence type="ECO:0000256" key="4">
    <source>
        <dbReference type="ARBA" id="ARBA00022555"/>
    </source>
</evidence>
<feature type="binding site" evidence="19">
    <location>
        <position position="281"/>
    </location>
    <ligand>
        <name>ATP</name>
        <dbReference type="ChEBI" id="CHEBI:30616"/>
    </ligand>
</feature>
<evidence type="ECO:0000256" key="18">
    <source>
        <dbReference type="ARBA" id="ARBA00080570"/>
    </source>
</evidence>
<evidence type="ECO:0000256" key="14">
    <source>
        <dbReference type="ARBA" id="ARBA00066827"/>
    </source>
</evidence>
<evidence type="ECO:0000256" key="17">
    <source>
        <dbReference type="ARBA" id="ARBA00077849"/>
    </source>
</evidence>
<keyword evidence="22" id="KW-1185">Reference proteome</keyword>
<dbReference type="EMBL" id="MZGV01000070">
    <property type="protein sequence ID" value="OPJ57861.1"/>
    <property type="molecule type" value="Genomic_DNA"/>
</dbReference>
<dbReference type="SUPFAM" id="SSF52402">
    <property type="entry name" value="Adenine nucleotide alpha hydrolases-like"/>
    <property type="match status" value="1"/>
</dbReference>
<dbReference type="InterPro" id="IPR003720">
    <property type="entry name" value="tRNA_STrfase"/>
</dbReference>
<evidence type="ECO:0000256" key="1">
    <source>
        <dbReference type="ARBA" id="ARBA00004496"/>
    </source>
</evidence>
<dbReference type="PROSITE" id="PS51165">
    <property type="entry name" value="THUMP"/>
    <property type="match status" value="1"/>
</dbReference>
<feature type="binding site" evidence="19">
    <location>
        <position position="290"/>
    </location>
    <ligand>
        <name>ATP</name>
        <dbReference type="ChEBI" id="CHEBI:30616"/>
    </ligand>
</feature>
<dbReference type="EC" id="2.8.1.4" evidence="14 19"/>
<dbReference type="UniPathway" id="UPA00060"/>
<dbReference type="PANTHER" id="PTHR43209">
    <property type="entry name" value="TRNA SULFURTRANSFERASE"/>
    <property type="match status" value="1"/>
</dbReference>
<evidence type="ECO:0000256" key="9">
    <source>
        <dbReference type="ARBA" id="ARBA00022977"/>
    </source>
</evidence>
<evidence type="ECO:0000256" key="10">
    <source>
        <dbReference type="ARBA" id="ARBA00050570"/>
    </source>
</evidence>
<keyword evidence="3 19" id="KW-0963">Cytoplasm</keyword>